<reference evidence="2" key="1">
    <citation type="journal article" date="2025" name="Aquaculture">
        <title>Assessment of the bioflocculant production and safety properties of Metabacillus hrfriensis sp. nov. based on phenotypic and whole-genome sequencing analysis.</title>
        <authorList>
            <person name="Zhang R."/>
            <person name="Zhao Z."/>
            <person name="Luo L."/>
            <person name="Wang S."/>
            <person name="Guo K."/>
            <person name="Xu W."/>
        </authorList>
    </citation>
    <scope>NUCLEOTIDE SEQUENCE [LARGE SCALE GENOMIC DNA]</scope>
    <source>
        <strain evidence="2">CT-WN-B3</strain>
    </source>
</reference>
<accession>A0ACD4RDS4</accession>
<gene>
    <name evidence="1" type="ORF">QLQ22_02645</name>
</gene>
<organism evidence="1 2">
    <name type="scientific">Metabacillus hrfriensis</name>
    <dbReference type="NCBI Taxonomy" id="3048891"/>
    <lineage>
        <taxon>Bacteria</taxon>
        <taxon>Bacillati</taxon>
        <taxon>Bacillota</taxon>
        <taxon>Bacilli</taxon>
        <taxon>Bacillales</taxon>
        <taxon>Bacillaceae</taxon>
        <taxon>Metabacillus</taxon>
    </lineage>
</organism>
<evidence type="ECO:0000313" key="1">
    <source>
        <dbReference type="EMBL" id="WHZ58292.1"/>
    </source>
</evidence>
<protein>
    <submittedName>
        <fullName evidence="1">Uncharacterized protein</fullName>
    </submittedName>
</protein>
<keyword evidence="2" id="KW-1185">Reference proteome</keyword>
<proteinExistence type="predicted"/>
<dbReference type="EMBL" id="CP126116">
    <property type="protein sequence ID" value="WHZ58292.1"/>
    <property type="molecule type" value="Genomic_DNA"/>
</dbReference>
<dbReference type="Proteomes" id="UP001226091">
    <property type="component" value="Chromosome"/>
</dbReference>
<evidence type="ECO:0000313" key="2">
    <source>
        <dbReference type="Proteomes" id="UP001226091"/>
    </source>
</evidence>
<name>A0ACD4RDS4_9BACI</name>
<sequence>MLKEIEKIVEKYGSSFRNPVSDTEIIKMKQHIQLKFGNIALPESTVDLWERWYNK</sequence>